<evidence type="ECO:0000313" key="4">
    <source>
        <dbReference type="Proteomes" id="UP000605986"/>
    </source>
</evidence>
<sequence length="1015" mass="113931">MNSFDDTTRYPKDSVNVNVNVNVNDEQRGHDSMASAKSSKLVDLDQEIHDRCYWLQKIPSEDPDRAPKLHTLAMRLIDKHHMVATSESINSAIDYLQEALDLTPLEAPTRGFRLSSLAIAYELRYQRNAAMADINAAIQLCREAVAITPDSEHSRSYRIKDLGDAYRLRNDRSGDMDDIDKAIEQYREGLGLELPNDIIRVDLAHALGLAYRARYQETATLADMNNSIQLLQEACDLTADTNSAKKARRRDLAISYQIKYLRTEKIADIDRTIWLCQDIIDHSSAEDSELARYYANLGEAYRVRHYNAGEFRDLEKSIQLLQQAVNLSGPRDPNYTEILEDLGRAYQDMFAETKAISDINAAIETRQKAIESSVLTFRQATNYQWLSRATLEKYMETGSINDLNQSIQSIEKSLERTLPEELTRASRLFELGNLYGVKYRATGAATGGAAGVKLLREVVHNGSFSLYNRVMAGKEAMSLLALPGDWQLGYDIARSLIDLVPLLTPRFLEAEDAQYVLRDIAGVACDAAAIALHAGKGPSVALEILEIGRDVMGTSIEDLRGEITSLKNKYPDEAEQFSTQRDELDKPMTDDSDSSRRYERGNKFGELIERIRQLPSFEDFLRVPSEEAMRMAATEHPIVVINASRYRCDAIIVLPDCIRSIALRDLSFERLQKQPRHRDSISDPYVLSWLWEAAMKPILDSLGFIELPTSDRNWPRVTWIPTGPLSGFPLHAAGYHEASSSEVVIDRVMSSYSSSIKAIINGRRANTSMPRMESVLVSMENTPGTTRLPFASQEVKMLHSLHVSMLLTPVSAKTKKDVVSNLAGCKIFHFAGHGFTDSQDPSRSHLLFEDNDKGDPLEVGTLLSMNLRQNPPFLAYLSACGTGQIKNNTFFDESIHLISAFRLTGFRHVIGTLWEVNDEYCIDMARITYEGIRDGGMTDDSVCRGLHRASRQLRKRCMSMHGPGRAGGQARKDQDRSVGHAVGGEGQRLSNRDILACDEDDCVPLHWVPYVHFGV</sequence>
<dbReference type="OrthoDB" id="9991317at2759"/>
<dbReference type="SUPFAM" id="SSF48452">
    <property type="entry name" value="TPR-like"/>
    <property type="match status" value="1"/>
</dbReference>
<evidence type="ECO:0000313" key="3">
    <source>
        <dbReference type="EMBL" id="KAF4453288.1"/>
    </source>
</evidence>
<dbReference type="Proteomes" id="UP000605986">
    <property type="component" value="Unassembled WGS sequence"/>
</dbReference>
<protein>
    <submittedName>
        <fullName evidence="3">TPR domain-containing protein</fullName>
    </submittedName>
</protein>
<dbReference type="AlphaFoldDB" id="A0A8H4P154"/>
<reference evidence="3" key="1">
    <citation type="submission" date="2020-01" db="EMBL/GenBank/DDBJ databases">
        <title>Identification and distribution of gene clusters putatively required for synthesis of sphingolipid metabolism inhibitors in phylogenetically diverse species of the filamentous fungus Fusarium.</title>
        <authorList>
            <person name="Kim H.-S."/>
            <person name="Busman M."/>
            <person name="Brown D.W."/>
            <person name="Divon H."/>
            <person name="Uhlig S."/>
            <person name="Proctor R.H."/>
        </authorList>
    </citation>
    <scope>NUCLEOTIDE SEQUENCE</scope>
    <source>
        <strain evidence="3">NRRL 53441</strain>
    </source>
</reference>
<dbReference type="InterPro" id="IPR011990">
    <property type="entry name" value="TPR-like_helical_dom_sf"/>
</dbReference>
<evidence type="ECO:0000256" key="1">
    <source>
        <dbReference type="SAM" id="MobiDB-lite"/>
    </source>
</evidence>
<name>A0A8H4P154_9HYPO</name>
<comment type="caution">
    <text evidence="3">The sequence shown here is derived from an EMBL/GenBank/DDBJ whole genome shotgun (WGS) entry which is preliminary data.</text>
</comment>
<feature type="region of interest" description="Disordered" evidence="1">
    <location>
        <begin position="961"/>
        <end position="985"/>
    </location>
</feature>
<dbReference type="Pfam" id="PF12770">
    <property type="entry name" value="CHAT"/>
    <property type="match status" value="1"/>
</dbReference>
<evidence type="ECO:0000259" key="2">
    <source>
        <dbReference type="Pfam" id="PF12770"/>
    </source>
</evidence>
<proteinExistence type="predicted"/>
<dbReference type="Gene3D" id="1.25.40.10">
    <property type="entry name" value="Tetratricopeptide repeat domain"/>
    <property type="match status" value="2"/>
</dbReference>
<accession>A0A8H4P154</accession>
<dbReference type="EMBL" id="JAADJG010000158">
    <property type="protein sequence ID" value="KAF4453288.1"/>
    <property type="molecule type" value="Genomic_DNA"/>
</dbReference>
<feature type="compositionally biased region" description="Basic and acidic residues" evidence="1">
    <location>
        <begin position="580"/>
        <end position="598"/>
    </location>
</feature>
<gene>
    <name evidence="3" type="ORF">F53441_4018</name>
</gene>
<dbReference type="InterPro" id="IPR024983">
    <property type="entry name" value="CHAT_dom"/>
</dbReference>
<feature type="domain" description="CHAT" evidence="2">
    <location>
        <begin position="687"/>
        <end position="1014"/>
    </location>
</feature>
<organism evidence="3 4">
    <name type="scientific">Fusarium austroafricanum</name>
    <dbReference type="NCBI Taxonomy" id="2364996"/>
    <lineage>
        <taxon>Eukaryota</taxon>
        <taxon>Fungi</taxon>
        <taxon>Dikarya</taxon>
        <taxon>Ascomycota</taxon>
        <taxon>Pezizomycotina</taxon>
        <taxon>Sordariomycetes</taxon>
        <taxon>Hypocreomycetidae</taxon>
        <taxon>Hypocreales</taxon>
        <taxon>Nectriaceae</taxon>
        <taxon>Fusarium</taxon>
        <taxon>Fusarium concolor species complex</taxon>
    </lineage>
</organism>
<keyword evidence="4" id="KW-1185">Reference proteome</keyword>
<feature type="region of interest" description="Disordered" evidence="1">
    <location>
        <begin position="570"/>
        <end position="598"/>
    </location>
</feature>